<accession>A0A0K3CJL2</accession>
<dbReference type="Gene3D" id="6.10.140.2220">
    <property type="match status" value="1"/>
</dbReference>
<proteinExistence type="predicted"/>
<dbReference type="SUPFAM" id="SSF144232">
    <property type="entry name" value="HIT/MYND zinc finger-like"/>
    <property type="match status" value="1"/>
</dbReference>
<reference evidence="2 4" key="1">
    <citation type="submission" date="2015-07" db="EMBL/GenBank/DDBJ databases">
        <authorList>
            <person name="Cajimat M.N.B."/>
            <person name="Milazzo M.L."/>
            <person name="Fulhorst C.F."/>
        </authorList>
    </citation>
    <scope>NUCLEOTIDE SEQUENCE [LARGE SCALE GENOMIC DNA]</scope>
    <source>
        <strain evidence="2">Single colony</strain>
    </source>
</reference>
<evidence type="ECO:0000313" key="5">
    <source>
        <dbReference type="Proteomes" id="UP000239560"/>
    </source>
</evidence>
<gene>
    <name evidence="2" type="primary">FGENESH: predicted gene_9.49</name>
    <name evidence="3" type="ORF">AAT19DRAFT_16338</name>
    <name evidence="2" type="ORF">BN2166_0047030</name>
</gene>
<protein>
    <submittedName>
        <fullName evidence="2 3">Proteophosphoglycan ppg4</fullName>
    </submittedName>
</protein>
<name>A0A0K3CJL2_RHOTO</name>
<sequence length="323" mass="36364">MTSLTARRCIVCDAEASKRCSSCAKAGVDLFFCSLEHFQQVWLGHSVLCGKSPPFCWRLTEEQFTHFKECLTLPLEKTLRLRLVQLLRTPLDDCPSLARLKHRKIIKRALGFDPWKPDTQVDEAVTVAAELERLTGTSAETLLRHFQSLAPDYTELVPLHDVLVVCLGSLYGVPSGLPTQDTDWGDRGHLYSLLLFEAAERWLSTRQNAGEPPVDPGHELWWTLLMHRVTAAFYSRAQLDKSYAYAFDCHEQCFETTLACLKRGMDLDDPALSECFSKGLFGFRVIAQLLRPSELPETDATPVAPTPRKKAKGGQVKVMRLRG</sequence>
<evidence type="ECO:0000313" key="2">
    <source>
        <dbReference type="EMBL" id="CTR08842.1"/>
    </source>
</evidence>
<dbReference type="EMBL" id="LCTV02000009">
    <property type="protein sequence ID" value="PRQ72414.1"/>
    <property type="molecule type" value="Genomic_DNA"/>
</dbReference>
<dbReference type="AlphaFoldDB" id="A0A0K3CJL2"/>
<evidence type="ECO:0000313" key="4">
    <source>
        <dbReference type="Proteomes" id="UP000199069"/>
    </source>
</evidence>
<reference evidence="3 5" key="2">
    <citation type="journal article" date="2018" name="Elife">
        <title>Functional genomics of lipid metabolism in the oleaginous yeast Rhodosporidium toruloides.</title>
        <authorList>
            <person name="Coradetti S.T."/>
            <person name="Pinel D."/>
            <person name="Geiselman G."/>
            <person name="Ito M."/>
            <person name="Mondo S."/>
            <person name="Reilly M.C."/>
            <person name="Cheng Y.F."/>
            <person name="Bauer S."/>
            <person name="Grigoriev I."/>
            <person name="Gladden J.M."/>
            <person name="Simmons B.A."/>
            <person name="Brem R."/>
            <person name="Arkin A.P."/>
            <person name="Skerker J.M."/>
        </authorList>
    </citation>
    <scope>NUCLEOTIDE SEQUENCE [LARGE SCALE GENOMIC DNA]</scope>
    <source>
        <strain evidence="3 5">NBRC 0880</strain>
    </source>
</reference>
<organism evidence="2 4">
    <name type="scientific">Rhodotorula toruloides</name>
    <name type="common">Yeast</name>
    <name type="synonym">Rhodosporidium toruloides</name>
    <dbReference type="NCBI Taxonomy" id="5286"/>
    <lineage>
        <taxon>Eukaryota</taxon>
        <taxon>Fungi</taxon>
        <taxon>Dikarya</taxon>
        <taxon>Basidiomycota</taxon>
        <taxon>Pucciniomycotina</taxon>
        <taxon>Microbotryomycetes</taxon>
        <taxon>Sporidiobolales</taxon>
        <taxon>Sporidiobolaceae</taxon>
        <taxon>Rhodotorula</taxon>
    </lineage>
</organism>
<evidence type="ECO:0000313" key="3">
    <source>
        <dbReference type="EMBL" id="PRQ72414.1"/>
    </source>
</evidence>
<dbReference type="EMBL" id="CWKI01000009">
    <property type="protein sequence ID" value="CTR08842.1"/>
    <property type="molecule type" value="Genomic_DNA"/>
</dbReference>
<dbReference type="Proteomes" id="UP000239560">
    <property type="component" value="Unassembled WGS sequence"/>
</dbReference>
<feature type="region of interest" description="Disordered" evidence="1">
    <location>
        <begin position="296"/>
        <end position="315"/>
    </location>
</feature>
<evidence type="ECO:0000256" key="1">
    <source>
        <dbReference type="SAM" id="MobiDB-lite"/>
    </source>
</evidence>
<keyword evidence="4" id="KW-1185">Reference proteome</keyword>
<dbReference type="OrthoDB" id="2519919at2759"/>
<dbReference type="Proteomes" id="UP000199069">
    <property type="component" value="Unassembled WGS sequence"/>
</dbReference>